<dbReference type="RefSeq" id="WP_088565422.1">
    <property type="nucleotide sequence ID" value="NZ_CP020946.1"/>
</dbReference>
<protein>
    <recommendedName>
        <fullName evidence="1">HTH cro/C1-type domain-containing protein</fullName>
    </recommendedName>
</protein>
<gene>
    <name evidence="2" type="ORF">B9G79_10245</name>
</gene>
<dbReference type="AlphaFoldDB" id="A0A1Z3N8X2"/>
<proteinExistence type="predicted"/>
<evidence type="ECO:0000259" key="1">
    <source>
        <dbReference type="PROSITE" id="PS50943"/>
    </source>
</evidence>
<dbReference type="InterPro" id="IPR001387">
    <property type="entry name" value="Cro/C1-type_HTH"/>
</dbReference>
<dbReference type="SMART" id="SM00530">
    <property type="entry name" value="HTH_XRE"/>
    <property type="match status" value="1"/>
</dbReference>
<dbReference type="EMBL" id="CP020946">
    <property type="protein sequence ID" value="ASD63920.1"/>
    <property type="molecule type" value="Genomic_DNA"/>
</dbReference>
<accession>A0A1Z3N8X2</accession>
<evidence type="ECO:0000313" key="2">
    <source>
        <dbReference type="EMBL" id="ASD63920.1"/>
    </source>
</evidence>
<dbReference type="InterPro" id="IPR010982">
    <property type="entry name" value="Lambda_DNA-bd_dom_sf"/>
</dbReference>
<organism evidence="2 3">
    <name type="scientific">Bdellovibrio bacteriovorus</name>
    <dbReference type="NCBI Taxonomy" id="959"/>
    <lineage>
        <taxon>Bacteria</taxon>
        <taxon>Pseudomonadati</taxon>
        <taxon>Bdellovibrionota</taxon>
        <taxon>Bdellovibrionia</taxon>
        <taxon>Bdellovibrionales</taxon>
        <taxon>Pseudobdellovibrionaceae</taxon>
        <taxon>Bdellovibrio</taxon>
    </lineage>
</organism>
<dbReference type="GO" id="GO:0003677">
    <property type="term" value="F:DNA binding"/>
    <property type="evidence" value="ECO:0007669"/>
    <property type="project" value="InterPro"/>
</dbReference>
<dbReference type="Gene3D" id="1.10.260.40">
    <property type="entry name" value="lambda repressor-like DNA-binding domains"/>
    <property type="match status" value="1"/>
</dbReference>
<evidence type="ECO:0000313" key="3">
    <source>
        <dbReference type="Proteomes" id="UP000197003"/>
    </source>
</evidence>
<reference evidence="2 3" key="1">
    <citation type="submission" date="2017-04" db="EMBL/GenBank/DDBJ databases">
        <title>Whole genome sequence of Bdellovibrio bacteriovorus strain SSB218315.</title>
        <authorList>
            <person name="Oyedara O."/>
            <person name="Rodriguez-Perez M.A."/>
        </authorList>
    </citation>
    <scope>NUCLEOTIDE SEQUENCE [LARGE SCALE GENOMIC DNA]</scope>
    <source>
        <strain evidence="2 3">SSB218315</strain>
    </source>
</reference>
<dbReference type="Proteomes" id="UP000197003">
    <property type="component" value="Chromosome"/>
</dbReference>
<name>A0A1Z3N8X2_BDEBC</name>
<sequence length="269" mass="30608">MNEFKSQKIKAVLKVLLKKKGLTYEALAEQMECSVPTIKRILGPEELTLNRLLHLCEILDTNLAEIETLTAEEETGSPSFTEEQDAFLAKNKNYFAYLMKLFDGMTPKQIADEYQLTARSTDKYLIGLEKHDLIRVTGKQKVKPAFKTVPNLGNGALARAHSESFIKSIAYFFIDLVREGLYSQKKKEERNQATFSTQVVKVSKASYLAWIEEQQKSMRSFEKLATYEEKTKAPEELMSAVIVSAHTLLKHDYEGLKKISSTFGEITNF</sequence>
<feature type="domain" description="HTH cro/C1-type" evidence="1">
    <location>
        <begin position="13"/>
        <end position="66"/>
    </location>
</feature>
<dbReference type="OrthoDB" id="9342548at2"/>
<dbReference type="SUPFAM" id="SSF47413">
    <property type="entry name" value="lambda repressor-like DNA-binding domains"/>
    <property type="match status" value="1"/>
</dbReference>
<dbReference type="Pfam" id="PF13443">
    <property type="entry name" value="HTH_26"/>
    <property type="match status" value="1"/>
</dbReference>
<dbReference type="PROSITE" id="PS50943">
    <property type="entry name" value="HTH_CROC1"/>
    <property type="match status" value="1"/>
</dbReference>